<keyword evidence="2" id="KW-0378">Hydrolase</keyword>
<feature type="domain" description="Sulfatase N-terminal" evidence="3">
    <location>
        <begin position="4"/>
        <end position="339"/>
    </location>
</feature>
<dbReference type="AlphaFoldDB" id="A0A8J8MQV2"/>
<dbReference type="Pfam" id="PF00884">
    <property type="entry name" value="Sulfatase"/>
    <property type="match status" value="1"/>
</dbReference>
<evidence type="ECO:0000313" key="4">
    <source>
        <dbReference type="EMBL" id="QUI25758.1"/>
    </source>
</evidence>
<dbReference type="GO" id="GO:0005737">
    <property type="term" value="C:cytoplasm"/>
    <property type="evidence" value="ECO:0007669"/>
    <property type="project" value="TreeGrafter"/>
</dbReference>
<organism evidence="4 5">
    <name type="scientific">Vallitalea pronyensis</name>
    <dbReference type="NCBI Taxonomy" id="1348613"/>
    <lineage>
        <taxon>Bacteria</taxon>
        <taxon>Bacillati</taxon>
        <taxon>Bacillota</taxon>
        <taxon>Clostridia</taxon>
        <taxon>Lachnospirales</taxon>
        <taxon>Vallitaleaceae</taxon>
        <taxon>Vallitalea</taxon>
    </lineage>
</organism>
<name>A0A8J8MQV2_9FIRM</name>
<proteinExistence type="predicted"/>
<dbReference type="EMBL" id="CP058649">
    <property type="protein sequence ID" value="QUI25758.1"/>
    <property type="molecule type" value="Genomic_DNA"/>
</dbReference>
<dbReference type="InterPro" id="IPR000917">
    <property type="entry name" value="Sulfatase_N"/>
</dbReference>
<evidence type="ECO:0000256" key="1">
    <source>
        <dbReference type="ARBA" id="ARBA00022723"/>
    </source>
</evidence>
<accession>A0A8J8MQV2</accession>
<dbReference type="Gene3D" id="3.40.720.10">
    <property type="entry name" value="Alkaline Phosphatase, subunit A"/>
    <property type="match status" value="1"/>
</dbReference>
<dbReference type="PANTHER" id="PTHR45953:SF1">
    <property type="entry name" value="IDURONATE 2-SULFATASE"/>
    <property type="match status" value="1"/>
</dbReference>
<dbReference type="Proteomes" id="UP000683246">
    <property type="component" value="Chromosome"/>
</dbReference>
<keyword evidence="5" id="KW-1185">Reference proteome</keyword>
<evidence type="ECO:0000259" key="3">
    <source>
        <dbReference type="Pfam" id="PF00884"/>
    </source>
</evidence>
<dbReference type="PANTHER" id="PTHR45953">
    <property type="entry name" value="IDURONATE 2-SULFATASE"/>
    <property type="match status" value="1"/>
</dbReference>
<evidence type="ECO:0000313" key="5">
    <source>
        <dbReference type="Proteomes" id="UP000683246"/>
    </source>
</evidence>
<evidence type="ECO:0000256" key="2">
    <source>
        <dbReference type="ARBA" id="ARBA00022801"/>
    </source>
</evidence>
<dbReference type="InterPro" id="IPR017850">
    <property type="entry name" value="Alkaline_phosphatase_core_sf"/>
</dbReference>
<dbReference type="GO" id="GO:0008484">
    <property type="term" value="F:sulfuric ester hydrolase activity"/>
    <property type="evidence" value="ECO:0007669"/>
    <property type="project" value="TreeGrafter"/>
</dbReference>
<dbReference type="GO" id="GO:0046872">
    <property type="term" value="F:metal ion binding"/>
    <property type="evidence" value="ECO:0007669"/>
    <property type="project" value="UniProtKB-KW"/>
</dbReference>
<protein>
    <submittedName>
        <fullName evidence="4">Sulfatase</fullName>
    </submittedName>
</protein>
<sequence>MKAIMVMFDSLNRRMLPNYGCEWIQAPNFKRLGEKTVTFDTCYVGSLPCMPARRELQTGRYNFLHRSWGPMEPFDDAMPEILKNNGIYTHITSDHQHYWEDGGCTYHTRYSSWEISRGQEGDPWKGYVGKVEFPETPFKVTEYMQKHYGFHILKHDIVNRQYLKEEQDFPQAVTFKNGLNFMEENKNEDNWFLQIETFDPHEPFFAPEEYYNLYPDNDYGEEEFDWPPYGPVMESDAVVQHGIKRYAALLSMCDKYLGKVLDMMDKYNMWEDTMLIVNTDHGYMLGEHGWWSKSIMPTYNEVAHIPLFIWDPRSGRKNVHTDALAQTIDIAPTLLEYFNVDIPTTMMGKPLAPVLQEDKPVRKTALFGYHGSHINITDGQHVYLLAPAKKDNKPLNEYTLMPTHMRSMFKPAELQETEIHDGFDFTKGCKLMKIPVSAAGFNDPTQYGTMLFDVTKDPAQLNVYEDDDVEVEMINGIRAQMIANDAPIEQYERMGLFKDREMTVEDLKAMKAYAKSFDNFKELSSFDYEPGAYKQVITLLNLTKEVKRDEVFSRIITAAGEHSIITKEMVLHTVDDMELDDESKFMRKYFIGVAGRTK</sequence>
<gene>
    <name evidence="4" type="ORF">HZI73_16215</name>
</gene>
<reference evidence="4" key="1">
    <citation type="submission" date="2020-07" db="EMBL/GenBank/DDBJ databases">
        <title>Vallitalea pronyensis genome.</title>
        <authorList>
            <person name="Postec A."/>
        </authorList>
    </citation>
    <scope>NUCLEOTIDE SEQUENCE</scope>
    <source>
        <strain evidence="4">FatNI3</strain>
    </source>
</reference>
<keyword evidence="1" id="KW-0479">Metal-binding</keyword>
<dbReference type="KEGG" id="vpy:HZI73_16215"/>
<dbReference type="CDD" id="cd16148">
    <property type="entry name" value="sulfatase_like"/>
    <property type="match status" value="1"/>
</dbReference>
<dbReference type="SUPFAM" id="SSF53649">
    <property type="entry name" value="Alkaline phosphatase-like"/>
    <property type="match status" value="1"/>
</dbReference>